<feature type="signal peptide" evidence="1">
    <location>
        <begin position="1"/>
        <end position="25"/>
    </location>
</feature>
<comment type="caution">
    <text evidence="2">The sequence shown here is derived from an EMBL/GenBank/DDBJ whole genome shotgun (WGS) entry which is preliminary data.</text>
</comment>
<reference evidence="2" key="2">
    <citation type="submission" date="2020-09" db="EMBL/GenBank/DDBJ databases">
        <authorList>
            <person name="Sun Q."/>
            <person name="Zhou Y."/>
        </authorList>
    </citation>
    <scope>NUCLEOTIDE SEQUENCE</scope>
    <source>
        <strain evidence="2">CGMCC 1.12698</strain>
    </source>
</reference>
<gene>
    <name evidence="2" type="primary">yfkD</name>
    <name evidence="2" type="ORF">GCM10007140_30410</name>
</gene>
<dbReference type="Proteomes" id="UP000605259">
    <property type="component" value="Unassembled WGS sequence"/>
</dbReference>
<dbReference type="AlphaFoldDB" id="A0A917ERT7"/>
<feature type="chain" id="PRO_5036770102" description="YfkD-like protein" evidence="1">
    <location>
        <begin position="26"/>
        <end position="265"/>
    </location>
</feature>
<dbReference type="EMBL" id="BMFK01000003">
    <property type="protein sequence ID" value="GGE78798.1"/>
    <property type="molecule type" value="Genomic_DNA"/>
</dbReference>
<protein>
    <recommendedName>
        <fullName evidence="4">YfkD-like protein</fullName>
    </recommendedName>
</protein>
<dbReference type="PROSITE" id="PS51257">
    <property type="entry name" value="PROKAR_LIPOPROTEIN"/>
    <property type="match status" value="1"/>
</dbReference>
<keyword evidence="1" id="KW-0732">Signal</keyword>
<accession>A0A917ERT7</accession>
<keyword evidence="3" id="KW-1185">Reference proteome</keyword>
<dbReference type="InterPro" id="IPR025548">
    <property type="entry name" value="YfkD"/>
</dbReference>
<evidence type="ECO:0000313" key="2">
    <source>
        <dbReference type="EMBL" id="GGE78798.1"/>
    </source>
</evidence>
<reference evidence="2" key="1">
    <citation type="journal article" date="2014" name="Int. J. Syst. Evol. Microbiol.">
        <title>Complete genome sequence of Corynebacterium casei LMG S-19264T (=DSM 44701T), isolated from a smear-ripened cheese.</title>
        <authorList>
            <consortium name="US DOE Joint Genome Institute (JGI-PGF)"/>
            <person name="Walter F."/>
            <person name="Albersmeier A."/>
            <person name="Kalinowski J."/>
            <person name="Ruckert C."/>
        </authorList>
    </citation>
    <scope>NUCLEOTIDE SEQUENCE</scope>
    <source>
        <strain evidence="2">CGMCC 1.12698</strain>
    </source>
</reference>
<evidence type="ECO:0000313" key="3">
    <source>
        <dbReference type="Proteomes" id="UP000605259"/>
    </source>
</evidence>
<evidence type="ECO:0000256" key="1">
    <source>
        <dbReference type="SAM" id="SignalP"/>
    </source>
</evidence>
<proteinExistence type="predicted"/>
<dbReference type="Pfam" id="PF14167">
    <property type="entry name" value="YfkD"/>
    <property type="match status" value="1"/>
</dbReference>
<sequence>MMKKVYALICTCFIISCFVPSIAHATAQSVTSVKIPAHVLDISKENTYPNPTQDLPRLQPSKLAQELLQSTNIRMENADLIRLFNESSISKAPLAIGYKATIYLGHWPLNYESTETTVNWEYKKVNVNYADNTDSSRASKVRYSQQTHAVIKGGLTAPIKFEEEIRKMMLRHAMEKTGLPLSFHTAIGVGTKKEHDYTVPGGKTGNLHAYAPAVNEKGKVTFGEVYLVLKGNKKSLQIRNVTSQGIGAWIPVQDHISGRFQAVSP</sequence>
<name>A0A917ERT7_9BACI</name>
<organism evidence="2 3">
    <name type="scientific">Priestia taiwanensis</name>
    <dbReference type="NCBI Taxonomy" id="1347902"/>
    <lineage>
        <taxon>Bacteria</taxon>
        <taxon>Bacillati</taxon>
        <taxon>Bacillota</taxon>
        <taxon>Bacilli</taxon>
        <taxon>Bacillales</taxon>
        <taxon>Bacillaceae</taxon>
        <taxon>Priestia</taxon>
    </lineage>
</organism>
<evidence type="ECO:0008006" key="4">
    <source>
        <dbReference type="Google" id="ProtNLM"/>
    </source>
</evidence>